<dbReference type="SUPFAM" id="SSF46689">
    <property type="entry name" value="Homeodomain-like"/>
    <property type="match status" value="1"/>
</dbReference>
<dbReference type="InterPro" id="IPR009057">
    <property type="entry name" value="Homeodomain-like_sf"/>
</dbReference>
<sequence>MSSYYVDGLLSKYTSTSSLFPNVQRASCGIGPGGGGEDRGSTQAAAAIAFPPSVSGVYGIGNSVYQSHPLFPSGYGRRQDSHCGPLFPDSCCHPGPGLLTASPDKQYRMYPWMTPSGIRRGRQTYSRYQTLELEKEFHFNRYLTRRRRVEIAHTLCLSERQIKIWFQNRRMKLKKDQKDKLDSITGEKHGGIQIQADSRAGPEPEKAAKE</sequence>
<keyword evidence="9 10" id="KW-0539">Nucleus</keyword>
<dbReference type="GO" id="GO:0000981">
    <property type="term" value="F:DNA-binding transcription factor activity, RNA polymerase II-specific"/>
    <property type="evidence" value="ECO:0007669"/>
    <property type="project" value="InterPro"/>
</dbReference>
<reference evidence="14" key="1">
    <citation type="submission" date="2019-06" db="EMBL/GenBank/DDBJ databases">
        <authorList>
            <consortium name="Wellcome Sanger Institute Data Sharing"/>
        </authorList>
    </citation>
    <scope>NUCLEOTIDE SEQUENCE [LARGE SCALE GENOMIC DNA]</scope>
</reference>
<evidence type="ECO:0000313" key="14">
    <source>
        <dbReference type="Ensembl" id="ENSSORP00005039174.1"/>
    </source>
</evidence>
<evidence type="ECO:0000256" key="6">
    <source>
        <dbReference type="ARBA" id="ARBA00023125"/>
    </source>
</evidence>
<evidence type="ECO:0000259" key="13">
    <source>
        <dbReference type="PROSITE" id="PS50071"/>
    </source>
</evidence>
<reference evidence="14" key="3">
    <citation type="submission" date="2025-09" db="UniProtKB">
        <authorList>
            <consortium name="Ensembl"/>
        </authorList>
    </citation>
    <scope>IDENTIFICATION</scope>
</reference>
<dbReference type="Ensembl" id="ENSSORT00005040181.1">
    <property type="protein sequence ID" value="ENSSORP00005039174.1"/>
    <property type="gene ID" value="ENSSORG00005018311.1"/>
</dbReference>
<dbReference type="PANTHER" id="PTHR45659">
    <property type="entry name" value="HOMEOBOX PROTEIN HOX"/>
    <property type="match status" value="1"/>
</dbReference>
<evidence type="ECO:0000256" key="12">
    <source>
        <dbReference type="SAM" id="MobiDB-lite"/>
    </source>
</evidence>
<gene>
    <name evidence="14" type="primary">hoxa7</name>
</gene>
<dbReference type="Pfam" id="PF00046">
    <property type="entry name" value="Homeodomain"/>
    <property type="match status" value="1"/>
</dbReference>
<feature type="compositionally biased region" description="Basic and acidic residues" evidence="12">
    <location>
        <begin position="200"/>
        <end position="210"/>
    </location>
</feature>
<dbReference type="PANTHER" id="PTHR45659:SF4">
    <property type="entry name" value="HOMEOBOX PROTEIN ABDOMINAL-A"/>
    <property type="match status" value="1"/>
</dbReference>
<protein>
    <recommendedName>
        <fullName evidence="13">Homeobox domain-containing protein</fullName>
    </recommendedName>
</protein>
<name>A0A673BD32_9TELE</name>
<comment type="function">
    <text evidence="1">Sequence-specific transcription factor which is part of a developmental regulatory system that provides cells with specific positional identities on the anterior-posterior axis.</text>
</comment>
<evidence type="ECO:0000313" key="15">
    <source>
        <dbReference type="Proteomes" id="UP000472271"/>
    </source>
</evidence>
<organism evidence="14 15">
    <name type="scientific">Sphaeramia orbicularis</name>
    <name type="common">orbiculate cardinalfish</name>
    <dbReference type="NCBI Taxonomy" id="375764"/>
    <lineage>
        <taxon>Eukaryota</taxon>
        <taxon>Metazoa</taxon>
        <taxon>Chordata</taxon>
        <taxon>Craniata</taxon>
        <taxon>Vertebrata</taxon>
        <taxon>Euteleostomi</taxon>
        <taxon>Actinopterygii</taxon>
        <taxon>Neopterygii</taxon>
        <taxon>Teleostei</taxon>
        <taxon>Neoteleostei</taxon>
        <taxon>Acanthomorphata</taxon>
        <taxon>Gobiaria</taxon>
        <taxon>Kurtiformes</taxon>
        <taxon>Apogonoidei</taxon>
        <taxon>Apogonidae</taxon>
        <taxon>Apogoninae</taxon>
        <taxon>Sphaeramia</taxon>
    </lineage>
</organism>
<evidence type="ECO:0000256" key="11">
    <source>
        <dbReference type="RuleBase" id="RU000682"/>
    </source>
</evidence>
<evidence type="ECO:0000256" key="1">
    <source>
        <dbReference type="ARBA" id="ARBA00003263"/>
    </source>
</evidence>
<dbReference type="InterPro" id="IPR050296">
    <property type="entry name" value="Antp_homeobox"/>
</dbReference>
<dbReference type="CDD" id="cd00086">
    <property type="entry name" value="homeodomain"/>
    <property type="match status" value="1"/>
</dbReference>
<dbReference type="AlphaFoldDB" id="A0A673BD32"/>
<dbReference type="GO" id="GO:0009952">
    <property type="term" value="P:anterior/posterior pattern specification"/>
    <property type="evidence" value="ECO:0007669"/>
    <property type="project" value="TreeGrafter"/>
</dbReference>
<comment type="similarity">
    <text evidence="3">Belongs to the Antp homeobox family.</text>
</comment>
<dbReference type="PROSITE" id="PS50071">
    <property type="entry name" value="HOMEOBOX_2"/>
    <property type="match status" value="1"/>
</dbReference>
<keyword evidence="5" id="KW-0805">Transcription regulation</keyword>
<feature type="domain" description="Homeobox" evidence="13">
    <location>
        <begin position="116"/>
        <end position="176"/>
    </location>
</feature>
<keyword evidence="8" id="KW-0804">Transcription</keyword>
<feature type="DNA-binding region" description="Homeobox" evidence="10">
    <location>
        <begin position="118"/>
        <end position="177"/>
    </location>
</feature>
<keyword evidence="6 10" id="KW-0238">DNA-binding</keyword>
<dbReference type="PRINTS" id="PR00024">
    <property type="entry name" value="HOMEOBOX"/>
</dbReference>
<evidence type="ECO:0000256" key="5">
    <source>
        <dbReference type="ARBA" id="ARBA00023015"/>
    </source>
</evidence>
<dbReference type="InterPro" id="IPR017970">
    <property type="entry name" value="Homeobox_CS"/>
</dbReference>
<dbReference type="InterPro" id="IPR020479">
    <property type="entry name" value="HD_metazoa"/>
</dbReference>
<dbReference type="PROSITE" id="PS00027">
    <property type="entry name" value="HOMEOBOX_1"/>
    <property type="match status" value="1"/>
</dbReference>
<reference evidence="14" key="2">
    <citation type="submission" date="2025-08" db="UniProtKB">
        <authorList>
            <consortium name="Ensembl"/>
        </authorList>
    </citation>
    <scope>IDENTIFICATION</scope>
</reference>
<dbReference type="GO" id="GO:0005634">
    <property type="term" value="C:nucleus"/>
    <property type="evidence" value="ECO:0007669"/>
    <property type="project" value="UniProtKB-SubCell"/>
</dbReference>
<evidence type="ECO:0000256" key="8">
    <source>
        <dbReference type="ARBA" id="ARBA00023163"/>
    </source>
</evidence>
<keyword evidence="4" id="KW-0217">Developmental protein</keyword>
<evidence type="ECO:0000256" key="4">
    <source>
        <dbReference type="ARBA" id="ARBA00022473"/>
    </source>
</evidence>
<feature type="region of interest" description="Disordered" evidence="12">
    <location>
        <begin position="176"/>
        <end position="210"/>
    </location>
</feature>
<evidence type="ECO:0000256" key="2">
    <source>
        <dbReference type="ARBA" id="ARBA00004123"/>
    </source>
</evidence>
<feature type="compositionally biased region" description="Basic and acidic residues" evidence="12">
    <location>
        <begin position="176"/>
        <end position="190"/>
    </location>
</feature>
<dbReference type="Gene3D" id="1.10.10.60">
    <property type="entry name" value="Homeodomain-like"/>
    <property type="match status" value="1"/>
</dbReference>
<dbReference type="InParanoid" id="A0A673BD32"/>
<evidence type="ECO:0000256" key="3">
    <source>
        <dbReference type="ARBA" id="ARBA00009107"/>
    </source>
</evidence>
<dbReference type="GO" id="GO:0000978">
    <property type="term" value="F:RNA polymerase II cis-regulatory region sequence-specific DNA binding"/>
    <property type="evidence" value="ECO:0007669"/>
    <property type="project" value="TreeGrafter"/>
</dbReference>
<keyword evidence="7 10" id="KW-0371">Homeobox</keyword>
<evidence type="ECO:0000256" key="7">
    <source>
        <dbReference type="ARBA" id="ARBA00023155"/>
    </source>
</evidence>
<dbReference type="InterPro" id="IPR001356">
    <property type="entry name" value="HD"/>
</dbReference>
<dbReference type="FunFam" id="1.10.10.60:FF:000017">
    <property type="entry name" value="Homeobox protein antennapedia"/>
    <property type="match status" value="1"/>
</dbReference>
<evidence type="ECO:0000256" key="9">
    <source>
        <dbReference type="ARBA" id="ARBA00023242"/>
    </source>
</evidence>
<dbReference type="InterPro" id="IPR001827">
    <property type="entry name" value="Homeobox_Antennapedia_CS"/>
</dbReference>
<comment type="subcellular location">
    <subcellularLocation>
        <location evidence="2 10 11">Nucleus</location>
    </subcellularLocation>
</comment>
<dbReference type="PROSITE" id="PS00032">
    <property type="entry name" value="ANTENNAPEDIA"/>
    <property type="match status" value="1"/>
</dbReference>
<evidence type="ECO:0000256" key="10">
    <source>
        <dbReference type="PROSITE-ProRule" id="PRU00108"/>
    </source>
</evidence>
<proteinExistence type="inferred from homology"/>
<accession>A0A673BD32</accession>
<dbReference type="SMART" id="SM00389">
    <property type="entry name" value="HOX"/>
    <property type="match status" value="1"/>
</dbReference>
<dbReference type="Proteomes" id="UP000472271">
    <property type="component" value="Chromosome 11"/>
</dbReference>
<keyword evidence="15" id="KW-1185">Reference proteome</keyword>